<evidence type="ECO:0000313" key="2">
    <source>
        <dbReference type="EMBL" id="KAI5441686.1"/>
    </source>
</evidence>
<protein>
    <submittedName>
        <fullName evidence="2">Uncharacterized protein</fullName>
    </submittedName>
</protein>
<name>A0A9D4YLB8_PEA</name>
<accession>A0A9D4YLB8</accession>
<feature type="compositionally biased region" description="Polar residues" evidence="1">
    <location>
        <begin position="200"/>
        <end position="228"/>
    </location>
</feature>
<evidence type="ECO:0000256" key="1">
    <source>
        <dbReference type="SAM" id="MobiDB-lite"/>
    </source>
</evidence>
<comment type="caution">
    <text evidence="2">The sequence shown here is derived from an EMBL/GenBank/DDBJ whole genome shotgun (WGS) entry which is preliminary data.</text>
</comment>
<gene>
    <name evidence="2" type="ORF">KIW84_010943</name>
</gene>
<keyword evidence="3" id="KW-1185">Reference proteome</keyword>
<feature type="compositionally biased region" description="Basic and acidic residues" evidence="1">
    <location>
        <begin position="156"/>
        <end position="166"/>
    </location>
</feature>
<feature type="compositionally biased region" description="Basic residues" evidence="1">
    <location>
        <begin position="188"/>
        <end position="199"/>
    </location>
</feature>
<dbReference type="Proteomes" id="UP001058974">
    <property type="component" value="Chromosome 1"/>
</dbReference>
<proteinExistence type="predicted"/>
<reference evidence="2 3" key="1">
    <citation type="journal article" date="2022" name="Nat. Genet.">
        <title>Improved pea reference genome and pan-genome highlight genomic features and evolutionary characteristics.</title>
        <authorList>
            <person name="Yang T."/>
            <person name="Liu R."/>
            <person name="Luo Y."/>
            <person name="Hu S."/>
            <person name="Wang D."/>
            <person name="Wang C."/>
            <person name="Pandey M.K."/>
            <person name="Ge S."/>
            <person name="Xu Q."/>
            <person name="Li N."/>
            <person name="Li G."/>
            <person name="Huang Y."/>
            <person name="Saxena R.K."/>
            <person name="Ji Y."/>
            <person name="Li M."/>
            <person name="Yan X."/>
            <person name="He Y."/>
            <person name="Liu Y."/>
            <person name="Wang X."/>
            <person name="Xiang C."/>
            <person name="Varshney R.K."/>
            <person name="Ding H."/>
            <person name="Gao S."/>
            <person name="Zong X."/>
        </authorList>
    </citation>
    <scope>NUCLEOTIDE SEQUENCE [LARGE SCALE GENOMIC DNA]</scope>
    <source>
        <strain evidence="2 3">cv. Zhongwan 6</strain>
    </source>
</reference>
<organism evidence="2 3">
    <name type="scientific">Pisum sativum</name>
    <name type="common">Garden pea</name>
    <name type="synonym">Lathyrus oleraceus</name>
    <dbReference type="NCBI Taxonomy" id="3888"/>
    <lineage>
        <taxon>Eukaryota</taxon>
        <taxon>Viridiplantae</taxon>
        <taxon>Streptophyta</taxon>
        <taxon>Embryophyta</taxon>
        <taxon>Tracheophyta</taxon>
        <taxon>Spermatophyta</taxon>
        <taxon>Magnoliopsida</taxon>
        <taxon>eudicotyledons</taxon>
        <taxon>Gunneridae</taxon>
        <taxon>Pentapetalae</taxon>
        <taxon>rosids</taxon>
        <taxon>fabids</taxon>
        <taxon>Fabales</taxon>
        <taxon>Fabaceae</taxon>
        <taxon>Papilionoideae</taxon>
        <taxon>50 kb inversion clade</taxon>
        <taxon>NPAAA clade</taxon>
        <taxon>Hologalegina</taxon>
        <taxon>IRL clade</taxon>
        <taxon>Fabeae</taxon>
        <taxon>Lathyrus</taxon>
    </lineage>
</organism>
<evidence type="ECO:0000313" key="3">
    <source>
        <dbReference type="Proteomes" id="UP001058974"/>
    </source>
</evidence>
<dbReference type="Gramene" id="Psat01G0094300-T1">
    <property type="protein sequence ID" value="KAI5441686.1"/>
    <property type="gene ID" value="KIW84_010943"/>
</dbReference>
<dbReference type="EMBL" id="JAMSHJ010000001">
    <property type="protein sequence ID" value="KAI5441686.1"/>
    <property type="molecule type" value="Genomic_DNA"/>
</dbReference>
<sequence length="228" mass="25394">MSYWYFFCASAKMTHRYNTCANHSKIMEHLEQENKDLKVGIARLTAMMESVLAAQSLSSPMPITPPPQRTVISEVATSTIPAIAAHIAPNMPAGFRWGMPHNFVPGGFAPIFSSIPASSPIMSMPPHVVHTLPRVAPSDFTEMVNMGIWLEEGVREGRLSKEEASSSKRYGNNFSKEKESEANAVSVGRKRRPHVRRSQLPRQNNHQVSSVIPVFSNNQSTPIQQQQR</sequence>
<feature type="region of interest" description="Disordered" evidence="1">
    <location>
        <begin position="156"/>
        <end position="228"/>
    </location>
</feature>
<dbReference type="AlphaFoldDB" id="A0A9D4YLB8"/>